<feature type="chain" id="PRO_5013903348" description="Chalcone isomerase domain-containing protein" evidence="1">
    <location>
        <begin position="24"/>
        <end position="164"/>
    </location>
</feature>
<evidence type="ECO:0008006" key="4">
    <source>
        <dbReference type="Google" id="ProtNLM"/>
    </source>
</evidence>
<dbReference type="Proteomes" id="UP000228593">
    <property type="component" value="Unassembled WGS sequence"/>
</dbReference>
<feature type="signal peptide" evidence="1">
    <location>
        <begin position="1"/>
        <end position="23"/>
    </location>
</feature>
<gene>
    <name evidence="2" type="ORF">CR103_12725</name>
</gene>
<reference evidence="2 3" key="1">
    <citation type="submission" date="2017-10" db="EMBL/GenBank/DDBJ databases">
        <title>Massilia psychrophilum sp. nov., a novel purple-pigmented bacterium isolated from Tianshan glacier, Xinjiang Municipality, China.</title>
        <authorList>
            <person name="Wang H."/>
        </authorList>
    </citation>
    <scope>NUCLEOTIDE SEQUENCE [LARGE SCALE GENOMIC DNA]</scope>
    <source>
        <strain evidence="2 3">JCM 30813</strain>
    </source>
</reference>
<keyword evidence="3" id="KW-1185">Reference proteome</keyword>
<proteinExistence type="predicted"/>
<dbReference type="OrthoDB" id="5741133at2"/>
<dbReference type="EMBL" id="PDOB01000018">
    <property type="protein sequence ID" value="PIL39482.1"/>
    <property type="molecule type" value="Genomic_DNA"/>
</dbReference>
<evidence type="ECO:0000313" key="3">
    <source>
        <dbReference type="Proteomes" id="UP000228593"/>
    </source>
</evidence>
<comment type="caution">
    <text evidence="2">The sequence shown here is derived from an EMBL/GenBank/DDBJ whole genome shotgun (WGS) entry which is preliminary data.</text>
</comment>
<dbReference type="AlphaFoldDB" id="A0A2G8T0H5"/>
<keyword evidence="1" id="KW-0732">Signal</keyword>
<organism evidence="2 3">
    <name type="scientific">Massilia psychrophila</name>
    <dbReference type="NCBI Taxonomy" id="1603353"/>
    <lineage>
        <taxon>Bacteria</taxon>
        <taxon>Pseudomonadati</taxon>
        <taxon>Pseudomonadota</taxon>
        <taxon>Betaproteobacteria</taxon>
        <taxon>Burkholderiales</taxon>
        <taxon>Oxalobacteraceae</taxon>
        <taxon>Telluria group</taxon>
        <taxon>Massilia</taxon>
    </lineage>
</organism>
<name>A0A2G8T0H5_9BURK</name>
<accession>A0A2G8T0H5</accession>
<evidence type="ECO:0000256" key="1">
    <source>
        <dbReference type="SAM" id="SignalP"/>
    </source>
</evidence>
<dbReference type="Pfam" id="PF20420">
    <property type="entry name" value="DUF6702"/>
    <property type="match status" value="1"/>
</dbReference>
<sequence>MGRRARTLLAATVLACCCAAAWAHQFHVGITDVSFNARTGSTEIVHTYMTDDIDALLANLYQRQFDLTQPEHEAVLRKYIEKRFWMRSADSQRLPIRWVGLRVGAESVVIYQEIENTPLSKTAAIHDEVLTDFIAEQSNTVTLHGKDMITTLIFERKNPDQGVR</sequence>
<protein>
    <recommendedName>
        <fullName evidence="4">Chalcone isomerase domain-containing protein</fullName>
    </recommendedName>
</protein>
<dbReference type="InterPro" id="IPR046525">
    <property type="entry name" value="DUF6702"/>
</dbReference>
<evidence type="ECO:0000313" key="2">
    <source>
        <dbReference type="EMBL" id="PIL39482.1"/>
    </source>
</evidence>